<evidence type="ECO:0000313" key="2">
    <source>
        <dbReference type="EMBL" id="CEH18912.1"/>
    </source>
</evidence>
<proteinExistence type="predicted"/>
<feature type="compositionally biased region" description="Polar residues" evidence="1">
    <location>
        <begin position="20"/>
        <end position="34"/>
    </location>
</feature>
<dbReference type="EMBL" id="CCYA01000276">
    <property type="protein sequence ID" value="CEH18912.1"/>
    <property type="molecule type" value="Genomic_DNA"/>
</dbReference>
<sequence length="61" mass="6608">MPSRRVLLLRVESRNRDSADSQQSQSWNHRNSALGSIAATPNGRKQGTLCTAPGAPIQHAI</sequence>
<dbReference type="Proteomes" id="UP000054845">
    <property type="component" value="Unassembled WGS sequence"/>
</dbReference>
<feature type="region of interest" description="Disordered" evidence="1">
    <location>
        <begin position="1"/>
        <end position="61"/>
    </location>
</feature>
<keyword evidence="3" id="KW-1185">Reference proteome</keyword>
<evidence type="ECO:0000256" key="1">
    <source>
        <dbReference type="SAM" id="MobiDB-lite"/>
    </source>
</evidence>
<protein>
    <submittedName>
        <fullName evidence="2">Uncharacterized protein</fullName>
    </submittedName>
</protein>
<organism evidence="2 3">
    <name type="scientific">Ceraceosorus bombacis</name>
    <dbReference type="NCBI Taxonomy" id="401625"/>
    <lineage>
        <taxon>Eukaryota</taxon>
        <taxon>Fungi</taxon>
        <taxon>Dikarya</taxon>
        <taxon>Basidiomycota</taxon>
        <taxon>Ustilaginomycotina</taxon>
        <taxon>Exobasidiomycetes</taxon>
        <taxon>Ceraceosorales</taxon>
        <taxon>Ceraceosoraceae</taxon>
        <taxon>Ceraceosorus</taxon>
    </lineage>
</organism>
<name>A0A0P1BRX9_9BASI</name>
<dbReference type="AlphaFoldDB" id="A0A0P1BRX9"/>
<evidence type="ECO:0000313" key="3">
    <source>
        <dbReference type="Proteomes" id="UP000054845"/>
    </source>
</evidence>
<accession>A0A0P1BRX9</accession>
<feature type="compositionally biased region" description="Low complexity" evidence="1">
    <location>
        <begin position="1"/>
        <end position="10"/>
    </location>
</feature>
<reference evidence="2 3" key="1">
    <citation type="submission" date="2014-09" db="EMBL/GenBank/DDBJ databases">
        <authorList>
            <person name="Magalhaes I.L.F."/>
            <person name="Oliveira U."/>
            <person name="Santos F.R."/>
            <person name="Vidigal T.H.D.A."/>
            <person name="Brescovit A.D."/>
            <person name="Santos A.J."/>
        </authorList>
    </citation>
    <scope>NUCLEOTIDE SEQUENCE [LARGE SCALE GENOMIC DNA]</scope>
</reference>